<keyword evidence="1" id="KW-1133">Transmembrane helix</keyword>
<gene>
    <name evidence="2" type="ORF">SAMN04488494_0597</name>
</gene>
<evidence type="ECO:0000256" key="1">
    <source>
        <dbReference type="SAM" id="Phobius"/>
    </source>
</evidence>
<keyword evidence="1" id="KW-0472">Membrane</keyword>
<dbReference type="EMBL" id="FRCJ01000001">
    <property type="protein sequence ID" value="SHL73341.1"/>
    <property type="molecule type" value="Genomic_DNA"/>
</dbReference>
<dbReference type="AlphaFoldDB" id="A0A1M7D1F0"/>
<feature type="transmembrane region" description="Helical" evidence="1">
    <location>
        <begin position="89"/>
        <end position="107"/>
    </location>
</feature>
<dbReference type="RefSeq" id="WP_139294593.1">
    <property type="nucleotide sequence ID" value="NZ_FRCJ01000001.1"/>
</dbReference>
<feature type="transmembrane region" description="Helical" evidence="1">
    <location>
        <begin position="64"/>
        <end position="83"/>
    </location>
</feature>
<dbReference type="Proteomes" id="UP000184280">
    <property type="component" value="Unassembled WGS sequence"/>
</dbReference>
<evidence type="ECO:0000313" key="3">
    <source>
        <dbReference type="Proteomes" id="UP000184280"/>
    </source>
</evidence>
<organism evidence="2 3">
    <name type="scientific">Xylanibacter ruminicola</name>
    <name type="common">Prevotella ruminicola</name>
    <dbReference type="NCBI Taxonomy" id="839"/>
    <lineage>
        <taxon>Bacteria</taxon>
        <taxon>Pseudomonadati</taxon>
        <taxon>Bacteroidota</taxon>
        <taxon>Bacteroidia</taxon>
        <taxon>Bacteroidales</taxon>
        <taxon>Prevotellaceae</taxon>
        <taxon>Xylanibacter</taxon>
    </lineage>
</organism>
<reference evidence="2 3" key="1">
    <citation type="submission" date="2016-11" db="EMBL/GenBank/DDBJ databases">
        <authorList>
            <person name="Jaros S."/>
            <person name="Januszkiewicz K."/>
            <person name="Wedrychowicz H."/>
        </authorList>
    </citation>
    <scope>NUCLEOTIDE SEQUENCE [LARGE SCALE GENOMIC DNA]</scope>
    <source>
        <strain evidence="2 3">BPI-34</strain>
    </source>
</reference>
<keyword evidence="1" id="KW-0812">Transmembrane</keyword>
<sequence>MTNDNLNTFEYPKSQERLNEEAYLDRCREYWRKEKEKDKEIETLRSKLGIKETIKNTPAKLFDILFKIAYWCIIACVLVALMWLFTDGFPLLVLGVLWVGALLLKCWK</sequence>
<evidence type="ECO:0000313" key="2">
    <source>
        <dbReference type="EMBL" id="SHL73341.1"/>
    </source>
</evidence>
<protein>
    <submittedName>
        <fullName evidence="2">Uncharacterized protein</fullName>
    </submittedName>
</protein>
<accession>A0A1M7D1F0</accession>
<name>A0A1M7D1F0_XYLRU</name>
<proteinExistence type="predicted"/>